<feature type="transmembrane region" description="Helical" evidence="1">
    <location>
        <begin position="156"/>
        <end position="179"/>
    </location>
</feature>
<keyword evidence="1" id="KW-0769">Symport</keyword>
<gene>
    <name evidence="1 3" type="primary">gltS</name>
    <name evidence="3" type="ORF">KPL78_22190</name>
</gene>
<reference evidence="3 4" key="1">
    <citation type="submission" date="2021-07" db="EMBL/GenBank/DDBJ databases">
        <authorList>
            <person name="So Y."/>
        </authorList>
    </citation>
    <scope>NUCLEOTIDE SEQUENCE [LARGE SCALE GENOMIC DNA]</scope>
    <source>
        <strain evidence="3 4">HJA6</strain>
    </source>
</reference>
<keyword evidence="1" id="KW-0029">Amino-acid transport</keyword>
<feature type="transmembrane region" description="Helical" evidence="1">
    <location>
        <begin position="6"/>
        <end position="26"/>
    </location>
</feature>
<keyword evidence="1" id="KW-1003">Cell membrane</keyword>
<dbReference type="NCBIfam" id="TIGR00210">
    <property type="entry name" value="gltS"/>
    <property type="match status" value="1"/>
</dbReference>
<keyword evidence="1" id="KW-1133">Transmembrane helix</keyword>
<comment type="function">
    <text evidence="1">Catalyzes the sodium-dependent transport of glutamate.</text>
</comment>
<dbReference type="HAMAP" id="MF_02062">
    <property type="entry name" value="GltS"/>
    <property type="match status" value="1"/>
</dbReference>
<evidence type="ECO:0000256" key="1">
    <source>
        <dbReference type="HAMAP-Rule" id="MF_02062"/>
    </source>
</evidence>
<proteinExistence type="inferred from homology"/>
<feature type="transmembrane region" description="Helical" evidence="1">
    <location>
        <begin position="241"/>
        <end position="259"/>
    </location>
</feature>
<name>A0ABS7AE57_9PROT</name>
<accession>A0ABS7AE57</accession>
<keyword evidence="1" id="KW-0813">Transport</keyword>
<feature type="transmembrane region" description="Helical" evidence="1">
    <location>
        <begin position="210"/>
        <end position="229"/>
    </location>
</feature>
<dbReference type="Pfam" id="PF03616">
    <property type="entry name" value="Glt_symporter"/>
    <property type="match status" value="1"/>
</dbReference>
<feature type="transmembrane region" description="Helical" evidence="1">
    <location>
        <begin position="93"/>
        <end position="117"/>
    </location>
</feature>
<feature type="transmembrane region" description="Helical" evidence="1">
    <location>
        <begin position="271"/>
        <end position="290"/>
    </location>
</feature>
<evidence type="ECO:0000313" key="3">
    <source>
        <dbReference type="EMBL" id="MBW6400586.1"/>
    </source>
</evidence>
<keyword evidence="1" id="KW-0739">Sodium transport</keyword>
<dbReference type="InterPro" id="IPR004445">
    <property type="entry name" value="GltS"/>
</dbReference>
<keyword evidence="1" id="KW-0915">Sodium</keyword>
<feature type="transmembrane region" description="Helical" evidence="1">
    <location>
        <begin position="302"/>
        <end position="322"/>
    </location>
</feature>
<comment type="subcellular location">
    <subcellularLocation>
        <location evidence="1">Cell inner membrane</location>
        <topology evidence="1">Multi-pass membrane protein</topology>
    </subcellularLocation>
</comment>
<feature type="transmembrane region" description="Helical" evidence="1">
    <location>
        <begin position="328"/>
        <end position="350"/>
    </location>
</feature>
<keyword evidence="1" id="KW-0997">Cell inner membrane</keyword>
<protein>
    <recommendedName>
        <fullName evidence="1 2">Sodium/glutamate symporter</fullName>
    </recommendedName>
</protein>
<dbReference type="PANTHER" id="PTHR36178:SF1">
    <property type="entry name" value="SODIUM_GLUTAMATE SYMPORTER"/>
    <property type="match status" value="1"/>
</dbReference>
<feature type="transmembrane region" description="Helical" evidence="1">
    <location>
        <begin position="362"/>
        <end position="392"/>
    </location>
</feature>
<dbReference type="PANTHER" id="PTHR36178">
    <property type="entry name" value="SLR0625 PROTEIN"/>
    <property type="match status" value="1"/>
</dbReference>
<sequence>MTLDSTGTLALAAAILLAGRFLNAGIAPLARYNIPQPISGGLAFALVAAALHAWSGLVVETSATLRGPLLLAFFASVGLSADLKRLRQGGPKLLLFLACVVPFLALQDVVGTGLAIALDQHPLIGLIGGSVTLVGGHGTGAAYARIFEETHSLAGVMGLAMASATIGLVLGGVVGGPVAQFLLRGHAPVAPAAAATRTVEAAEPATTEGAIVTTCLVLFCLLLGGWLAGLTAGAPIALPDFLWCLFAGVLVRNLIAPVIRLPVSDASVDLVGSMALALFLAMTMATIRLWELAALAGPLMAIVGAQAVFSVIYAVLVVYRVMGRNYEAAVATAGFLGFSMGATATAIANMQAVANRYGPAPVAFLVVPLTGAFFIDLANALVLTGALSLPIYGE</sequence>
<keyword evidence="1" id="KW-0472">Membrane</keyword>
<keyword evidence="1" id="KW-0812">Transmembrane</keyword>
<keyword evidence="1" id="KW-0406">Ion transport</keyword>
<comment type="similarity">
    <text evidence="1">Belongs to the glutamate:Na(+) symporter (ESS) (TC 2.A.27) family.</text>
</comment>
<feature type="transmembrane region" description="Helical" evidence="1">
    <location>
        <begin position="123"/>
        <end position="144"/>
    </location>
</feature>
<evidence type="ECO:0000313" key="4">
    <source>
        <dbReference type="Proteomes" id="UP001196565"/>
    </source>
</evidence>
<comment type="caution">
    <text evidence="3">The sequence shown here is derived from an EMBL/GenBank/DDBJ whole genome shotgun (WGS) entry which is preliminary data.</text>
</comment>
<feature type="transmembrane region" description="Helical" evidence="1">
    <location>
        <begin position="38"/>
        <end position="57"/>
    </location>
</feature>
<dbReference type="Proteomes" id="UP001196565">
    <property type="component" value="Unassembled WGS sequence"/>
</dbReference>
<dbReference type="RefSeq" id="WP_219765154.1">
    <property type="nucleotide sequence ID" value="NZ_JAHYBZ010000008.1"/>
</dbReference>
<evidence type="ECO:0000256" key="2">
    <source>
        <dbReference type="NCBIfam" id="TIGR00210"/>
    </source>
</evidence>
<organism evidence="3 4">
    <name type="scientific">Roseomonas alba</name>
    <dbReference type="NCBI Taxonomy" id="2846776"/>
    <lineage>
        <taxon>Bacteria</taxon>
        <taxon>Pseudomonadati</taxon>
        <taxon>Pseudomonadota</taxon>
        <taxon>Alphaproteobacteria</taxon>
        <taxon>Acetobacterales</taxon>
        <taxon>Roseomonadaceae</taxon>
        <taxon>Roseomonas</taxon>
    </lineage>
</organism>
<keyword evidence="4" id="KW-1185">Reference proteome</keyword>
<dbReference type="EMBL" id="JAHYBZ010000008">
    <property type="protein sequence ID" value="MBW6400586.1"/>
    <property type="molecule type" value="Genomic_DNA"/>
</dbReference>